<dbReference type="RefSeq" id="WP_029053305.1">
    <property type="nucleotide sequence ID" value="NZ_CP015108.1"/>
</dbReference>
<dbReference type="PROSITE" id="PS50151">
    <property type="entry name" value="UVR"/>
    <property type="match status" value="1"/>
</dbReference>
<dbReference type="InterPro" id="IPR025542">
    <property type="entry name" value="YacH"/>
</dbReference>
<proteinExistence type="predicted"/>
<dbReference type="InterPro" id="IPR036876">
    <property type="entry name" value="UVR_dom_sf"/>
</dbReference>
<dbReference type="EMBL" id="CP015108">
    <property type="protein sequence ID" value="ARF14482.1"/>
    <property type="molecule type" value="Genomic_DNA"/>
</dbReference>
<dbReference type="Gene3D" id="4.10.860.10">
    <property type="entry name" value="UVR domain"/>
    <property type="match status" value="1"/>
</dbReference>
<keyword evidence="3" id="KW-1185">Reference proteome</keyword>
<dbReference type="PANTHER" id="PTHR38430:SF1">
    <property type="entry name" value="PROTEIN-ARGININE KINASE ACTIVATOR PROTEIN"/>
    <property type="match status" value="1"/>
</dbReference>
<reference evidence="2 3" key="1">
    <citation type="submission" date="2016-04" db="EMBL/GenBank/DDBJ databases">
        <title>Comparative Genomics and Epigenetics of Sporosarcina ureae.</title>
        <authorList>
            <person name="Oliver A.S."/>
            <person name="Cooper K.K."/>
        </authorList>
    </citation>
    <scope>NUCLEOTIDE SEQUENCE [LARGE SCALE GENOMIC DNA]</scope>
    <source>
        <strain evidence="2 3">S204</strain>
    </source>
</reference>
<dbReference type="Proteomes" id="UP000192486">
    <property type="component" value="Chromosome"/>
</dbReference>
<feature type="domain" description="UVR" evidence="1">
    <location>
        <begin position="137"/>
        <end position="172"/>
    </location>
</feature>
<dbReference type="SUPFAM" id="SSF46600">
    <property type="entry name" value="C-terminal UvrC-binding domain of UvrB"/>
    <property type="match status" value="1"/>
</dbReference>
<evidence type="ECO:0000313" key="2">
    <source>
        <dbReference type="EMBL" id="ARF14482.1"/>
    </source>
</evidence>
<dbReference type="Pfam" id="PF02151">
    <property type="entry name" value="UVR"/>
    <property type="match status" value="1"/>
</dbReference>
<protein>
    <recommendedName>
        <fullName evidence="1">UVR domain-containing protein</fullName>
    </recommendedName>
</protein>
<name>A0ABN4YND9_SPOUR</name>
<dbReference type="PANTHER" id="PTHR38430">
    <property type="entry name" value="PROTEIN-ARGININE KINASE ACTIVATOR PROTEIN"/>
    <property type="match status" value="1"/>
</dbReference>
<accession>A0ABN4YND9</accession>
<gene>
    <name evidence="2" type="ORF">SporoS204_10195</name>
</gene>
<evidence type="ECO:0000313" key="3">
    <source>
        <dbReference type="Proteomes" id="UP000192486"/>
    </source>
</evidence>
<dbReference type="PIRSF" id="PIRSF015034">
    <property type="entry name" value="YacH"/>
    <property type="match status" value="1"/>
</dbReference>
<evidence type="ECO:0000259" key="1">
    <source>
        <dbReference type="PROSITE" id="PS50151"/>
    </source>
</evidence>
<organism evidence="2 3">
    <name type="scientific">Sporosarcina ureae</name>
    <dbReference type="NCBI Taxonomy" id="1571"/>
    <lineage>
        <taxon>Bacteria</taxon>
        <taxon>Bacillati</taxon>
        <taxon>Bacillota</taxon>
        <taxon>Bacilli</taxon>
        <taxon>Bacillales</taxon>
        <taxon>Caryophanaceae</taxon>
        <taxon>Sporosarcina</taxon>
    </lineage>
</organism>
<sequence length="183" mass="21069">MLCENCKERPATVVFKQETSNDVIERHLCDKCAFYSQTFSFSPDQEPLSIQQFLAHWLGGSELFPEQKADERLPDGPKCPNCDLTFHRFLDIGKFGCAVCYETFRGQLPRVFAKLHNGHTKHRGKIPVSLNERFALKKKLEDIRMKMREAVENEHFEEAATLRDEANQVKQQLSDGGDDQHVI</sequence>
<dbReference type="InterPro" id="IPR001943">
    <property type="entry name" value="UVR_dom"/>
</dbReference>